<protein>
    <recommendedName>
        <fullName evidence="1">Aspartyl/glutamyl-tRNA(Asn/Gln) amidotransferase subunit C</fullName>
        <shortName evidence="1">Asp/Glu-ADT subunit C</shortName>
        <ecNumber evidence="1">6.3.5.-</ecNumber>
    </recommendedName>
</protein>
<name>A0A139SPJ2_9BACT</name>
<proteinExistence type="inferred from homology"/>
<keyword evidence="3" id="KW-1185">Reference proteome</keyword>
<evidence type="ECO:0000256" key="1">
    <source>
        <dbReference type="HAMAP-Rule" id="MF_00122"/>
    </source>
</evidence>
<reference evidence="3" key="1">
    <citation type="submission" date="2016-02" db="EMBL/GenBank/DDBJ databases">
        <authorList>
            <person name="Sanders J.G."/>
            <person name="Lin J.Y."/>
            <person name="Wertz J.T."/>
            <person name="Russell J.A."/>
            <person name="Moreau C.S."/>
            <person name="Powell S."/>
        </authorList>
    </citation>
    <scope>NUCLEOTIDE SEQUENCE [LARGE SCALE GENOMIC DNA]</scope>
    <source>
        <strain evidence="3">CAG34</strain>
    </source>
</reference>
<dbReference type="GO" id="GO:0016740">
    <property type="term" value="F:transferase activity"/>
    <property type="evidence" value="ECO:0007669"/>
    <property type="project" value="UniProtKB-KW"/>
</dbReference>
<dbReference type="InterPro" id="IPR036113">
    <property type="entry name" value="Asp/Glu-ADT_sf_sub_c"/>
</dbReference>
<dbReference type="PANTHER" id="PTHR15004:SF0">
    <property type="entry name" value="GLUTAMYL-TRNA(GLN) AMIDOTRANSFERASE SUBUNIT C, MITOCHONDRIAL"/>
    <property type="match status" value="1"/>
</dbReference>
<keyword evidence="1" id="KW-0436">Ligase</keyword>
<dbReference type="EC" id="6.3.5.-" evidence="1"/>
<gene>
    <name evidence="1" type="primary">gatC</name>
    <name evidence="2" type="ORF">AXK11_00600</name>
</gene>
<dbReference type="GO" id="GO:0050566">
    <property type="term" value="F:asparaginyl-tRNA synthase (glutamine-hydrolyzing) activity"/>
    <property type="evidence" value="ECO:0007669"/>
    <property type="project" value="RHEA"/>
</dbReference>
<comment type="subunit">
    <text evidence="1">Heterotrimer of A, B and C subunits.</text>
</comment>
<evidence type="ECO:0000313" key="3">
    <source>
        <dbReference type="Proteomes" id="UP000070058"/>
    </source>
</evidence>
<dbReference type="GO" id="GO:0005524">
    <property type="term" value="F:ATP binding"/>
    <property type="evidence" value="ECO:0007669"/>
    <property type="project" value="UniProtKB-KW"/>
</dbReference>
<keyword evidence="1" id="KW-0067">ATP-binding</keyword>
<dbReference type="NCBIfam" id="TIGR00135">
    <property type="entry name" value="gatC"/>
    <property type="match status" value="1"/>
</dbReference>
<dbReference type="GO" id="GO:0006450">
    <property type="term" value="P:regulation of translational fidelity"/>
    <property type="evidence" value="ECO:0007669"/>
    <property type="project" value="InterPro"/>
</dbReference>
<dbReference type="OrthoDB" id="9813938at2"/>
<dbReference type="RefSeq" id="WP_068629714.1">
    <property type="nucleotide sequence ID" value="NZ_LSZQ01000034.1"/>
</dbReference>
<evidence type="ECO:0000313" key="2">
    <source>
        <dbReference type="EMBL" id="KXU36371.1"/>
    </source>
</evidence>
<dbReference type="Gene3D" id="1.10.20.60">
    <property type="entry name" value="Glu-tRNAGln amidotransferase C subunit, N-terminal domain"/>
    <property type="match status" value="1"/>
</dbReference>
<dbReference type="AlphaFoldDB" id="A0A139SPJ2"/>
<dbReference type="GO" id="GO:0006412">
    <property type="term" value="P:translation"/>
    <property type="evidence" value="ECO:0007669"/>
    <property type="project" value="UniProtKB-UniRule"/>
</dbReference>
<comment type="function">
    <text evidence="1">Allows the formation of correctly charged Asn-tRNA(Asn) or Gln-tRNA(Gln) through the transamidation of misacylated Asp-tRNA(Asn) or Glu-tRNA(Gln) in organisms which lack either or both of asparaginyl-tRNA or glutaminyl-tRNA synthetases. The reaction takes place in the presence of glutamine and ATP through an activated phospho-Asp-tRNA(Asn) or phospho-Glu-tRNA(Gln).</text>
</comment>
<dbReference type="EMBL" id="LSZQ01000034">
    <property type="protein sequence ID" value="KXU36371.1"/>
    <property type="molecule type" value="Genomic_DNA"/>
</dbReference>
<comment type="catalytic activity">
    <reaction evidence="1">
        <text>L-aspartyl-tRNA(Asn) + L-glutamine + ATP + H2O = L-asparaginyl-tRNA(Asn) + L-glutamate + ADP + phosphate + 2 H(+)</text>
        <dbReference type="Rhea" id="RHEA:14513"/>
        <dbReference type="Rhea" id="RHEA-COMP:9674"/>
        <dbReference type="Rhea" id="RHEA-COMP:9677"/>
        <dbReference type="ChEBI" id="CHEBI:15377"/>
        <dbReference type="ChEBI" id="CHEBI:15378"/>
        <dbReference type="ChEBI" id="CHEBI:29985"/>
        <dbReference type="ChEBI" id="CHEBI:30616"/>
        <dbReference type="ChEBI" id="CHEBI:43474"/>
        <dbReference type="ChEBI" id="CHEBI:58359"/>
        <dbReference type="ChEBI" id="CHEBI:78515"/>
        <dbReference type="ChEBI" id="CHEBI:78516"/>
        <dbReference type="ChEBI" id="CHEBI:456216"/>
    </reaction>
</comment>
<keyword evidence="1" id="KW-0648">Protein biosynthesis</keyword>
<comment type="caution">
    <text evidence="2">The sequence shown here is derived from an EMBL/GenBank/DDBJ whole genome shotgun (WGS) entry which is preliminary data.</text>
</comment>
<dbReference type="GO" id="GO:0070681">
    <property type="term" value="P:glutaminyl-tRNAGln biosynthesis via transamidation"/>
    <property type="evidence" value="ECO:0007669"/>
    <property type="project" value="TreeGrafter"/>
</dbReference>
<dbReference type="Pfam" id="PF02686">
    <property type="entry name" value="GatC"/>
    <property type="match status" value="1"/>
</dbReference>
<dbReference type="SUPFAM" id="SSF141000">
    <property type="entry name" value="Glu-tRNAGln amidotransferase C subunit"/>
    <property type="match status" value="1"/>
</dbReference>
<dbReference type="InterPro" id="IPR003837">
    <property type="entry name" value="GatC"/>
</dbReference>
<comment type="similarity">
    <text evidence="1">Belongs to the GatC family.</text>
</comment>
<dbReference type="HAMAP" id="MF_00122">
    <property type="entry name" value="GatC"/>
    <property type="match status" value="1"/>
</dbReference>
<keyword evidence="2" id="KW-0808">Transferase</keyword>
<keyword evidence="1" id="KW-0547">Nucleotide-binding</keyword>
<dbReference type="Proteomes" id="UP000070058">
    <property type="component" value="Unassembled WGS sequence"/>
</dbReference>
<accession>A0A139SPJ2</accession>
<organism evidence="2 3">
    <name type="scientific">Cephaloticoccus primus</name>
    <dbReference type="NCBI Taxonomy" id="1548207"/>
    <lineage>
        <taxon>Bacteria</taxon>
        <taxon>Pseudomonadati</taxon>
        <taxon>Verrucomicrobiota</taxon>
        <taxon>Opitutia</taxon>
        <taxon>Opitutales</taxon>
        <taxon>Opitutaceae</taxon>
        <taxon>Cephaloticoccus</taxon>
    </lineage>
</organism>
<comment type="catalytic activity">
    <reaction evidence="1">
        <text>L-glutamyl-tRNA(Gln) + L-glutamine + ATP + H2O = L-glutaminyl-tRNA(Gln) + L-glutamate + ADP + phosphate + H(+)</text>
        <dbReference type="Rhea" id="RHEA:17521"/>
        <dbReference type="Rhea" id="RHEA-COMP:9681"/>
        <dbReference type="Rhea" id="RHEA-COMP:9684"/>
        <dbReference type="ChEBI" id="CHEBI:15377"/>
        <dbReference type="ChEBI" id="CHEBI:15378"/>
        <dbReference type="ChEBI" id="CHEBI:29985"/>
        <dbReference type="ChEBI" id="CHEBI:30616"/>
        <dbReference type="ChEBI" id="CHEBI:43474"/>
        <dbReference type="ChEBI" id="CHEBI:58359"/>
        <dbReference type="ChEBI" id="CHEBI:78520"/>
        <dbReference type="ChEBI" id="CHEBI:78521"/>
        <dbReference type="ChEBI" id="CHEBI:456216"/>
    </reaction>
</comment>
<dbReference type="GO" id="GO:0050567">
    <property type="term" value="F:glutaminyl-tRNA synthase (glutamine-hydrolyzing) activity"/>
    <property type="evidence" value="ECO:0007669"/>
    <property type="project" value="UniProtKB-UniRule"/>
</dbReference>
<dbReference type="PANTHER" id="PTHR15004">
    <property type="entry name" value="GLUTAMYL-TRNA(GLN) AMIDOTRANSFERASE SUBUNIT C, MITOCHONDRIAL"/>
    <property type="match status" value="1"/>
</dbReference>
<dbReference type="STRING" id="1548207.AXK11_00600"/>
<sequence>MAEEIDIDRVAQLARIALTPEEKQKFSRQLGDVLHHIHQLEQVDVSGIEPMSHAQPLANVWQEDVARAGLPVAEVLRNAPAHRSNMISVPKIID</sequence>